<dbReference type="EMBL" id="VRYN01000008">
    <property type="protein sequence ID" value="TYO75013.1"/>
    <property type="molecule type" value="Genomic_DNA"/>
</dbReference>
<protein>
    <submittedName>
        <fullName evidence="4 5">Transposase</fullName>
    </submittedName>
</protein>
<dbReference type="GO" id="GO:0003677">
    <property type="term" value="F:DNA binding"/>
    <property type="evidence" value="ECO:0007669"/>
    <property type="project" value="UniProtKB-KW"/>
</dbReference>
<name>A0A4D6GYV8_HALS9</name>
<dbReference type="Proteomes" id="UP000323075">
    <property type="component" value="Unassembled WGS sequence"/>
</dbReference>
<evidence type="ECO:0000313" key="4">
    <source>
        <dbReference type="EMBL" id="QCC46008.1"/>
    </source>
</evidence>
<evidence type="ECO:0000313" key="7">
    <source>
        <dbReference type="Proteomes" id="UP000323075"/>
    </source>
</evidence>
<dbReference type="GeneID" id="68695184"/>
<feature type="region of interest" description="Disordered" evidence="2">
    <location>
        <begin position="373"/>
        <end position="419"/>
    </location>
</feature>
<evidence type="ECO:0000313" key="5">
    <source>
        <dbReference type="EMBL" id="TYO75013.1"/>
    </source>
</evidence>
<reference evidence="5 7" key="2">
    <citation type="submission" date="2019-07" db="EMBL/GenBank/DDBJ databases">
        <title>Genomic Encyclopedia of Archaeal and Bacterial Type Strains, Phase II (KMG-II): from individual species to whole genera.</title>
        <authorList>
            <person name="Goeker M."/>
        </authorList>
    </citation>
    <scope>NUCLEOTIDE SEQUENCE [LARGE SCALE GENOMIC DNA]</scope>
    <source>
        <strain evidence="5 7">DSM 3754</strain>
    </source>
</reference>
<dbReference type="Pfam" id="PF07282">
    <property type="entry name" value="Cas12f1-like_TNB"/>
    <property type="match status" value="1"/>
</dbReference>
<gene>
    <name evidence="5" type="ORF">APQ99_02143</name>
    <name evidence="4" type="ORF">HBSAL_12135</name>
</gene>
<evidence type="ECO:0000313" key="6">
    <source>
        <dbReference type="Proteomes" id="UP000296216"/>
    </source>
</evidence>
<evidence type="ECO:0000256" key="1">
    <source>
        <dbReference type="ARBA" id="ARBA00023125"/>
    </source>
</evidence>
<keyword evidence="4" id="KW-0614">Plasmid</keyword>
<dbReference type="NCBIfam" id="NF040570">
    <property type="entry name" value="guided_TnpB"/>
    <property type="match status" value="1"/>
</dbReference>
<dbReference type="Proteomes" id="UP000296216">
    <property type="component" value="Plasmid pHSAL1"/>
</dbReference>
<dbReference type="PANTHER" id="PTHR30405:SF21">
    <property type="entry name" value="TRANSPOSASE-RELATED"/>
    <property type="match status" value="1"/>
</dbReference>
<feature type="domain" description="Cas12f1-like TNB" evidence="3">
    <location>
        <begin position="298"/>
        <end position="364"/>
    </location>
</feature>
<feature type="compositionally biased region" description="Polar residues" evidence="2">
    <location>
        <begin position="395"/>
        <end position="405"/>
    </location>
</feature>
<reference evidence="4 6" key="1">
    <citation type="journal article" date="2019" name="Microbiol. Resour. Announc.">
        <title>The Genome Sequence of the Halobacterium salinarum Type Strain Is Closely Related to That of Laboratory Strains NRC-1 and R1.</title>
        <authorList>
            <person name="Pfeiffer F."/>
            <person name="Marchfelder A."/>
            <person name="Habermann B."/>
            <person name="Dyall-Smith M.L."/>
        </authorList>
    </citation>
    <scope>NUCLEOTIDE SEQUENCE [LARGE SCALE GENOMIC DNA]</scope>
    <source>
        <strain evidence="4">91-R6</strain>
        <strain evidence="6">ATCC 33171 / DSM 3754 / JCM 8978 / NBRC 102687 / NCIMB 764 / 91-R6</strain>
        <plasmid evidence="6">phsal1</plasmid>
    </source>
</reference>
<dbReference type="RefSeq" id="WP_012289623.1">
    <property type="nucleotide sequence ID" value="NZ_VRYN01000008.1"/>
</dbReference>
<geneLocation type="plasmid" evidence="6">
    <name>phsal1</name>
</geneLocation>
<evidence type="ECO:0000256" key="2">
    <source>
        <dbReference type="SAM" id="MobiDB-lite"/>
    </source>
</evidence>
<dbReference type="EMBL" id="CP038632">
    <property type="protein sequence ID" value="QCC46008.1"/>
    <property type="molecule type" value="Genomic_DNA"/>
</dbReference>
<evidence type="ECO:0000259" key="3">
    <source>
        <dbReference type="Pfam" id="PF07282"/>
    </source>
</evidence>
<reference evidence="4" key="3">
    <citation type="journal article" name="MicrobiologyOpen">
        <title>Whole-genome comparison between the type strain of Halobacterium salinarum (DSM 3754(T)) and the laboratory strains R1 and NRC-1.</title>
        <authorList>
            <person name="Pfeiffer F."/>
            <person name="Losensky G."/>
            <person name="Marchfelder A."/>
            <person name="Habermann B."/>
            <person name="Dyall-Smith M."/>
        </authorList>
    </citation>
    <scope>NUCLEOTIDE SEQUENCE</scope>
    <source>
        <strain evidence="4">91-R6</strain>
    </source>
</reference>
<dbReference type="PANTHER" id="PTHR30405">
    <property type="entry name" value="TRANSPOSASE"/>
    <property type="match status" value="1"/>
</dbReference>
<geneLocation type="plasmid" evidence="4">
    <name>pHSAL1</name>
</geneLocation>
<proteinExistence type="predicted"/>
<dbReference type="InterPro" id="IPR010095">
    <property type="entry name" value="Cas12f1-like_TNB"/>
</dbReference>
<dbReference type="AlphaFoldDB" id="A0A4D6GYV8"/>
<accession>A0A4D6GYV8</accession>
<keyword evidence="1" id="KW-0238">DNA-binding</keyword>
<organism evidence="4 6">
    <name type="scientific">Halobacterium salinarum (strain ATCC 33171 / DSM 3754 / JCM 8978 / NBRC 102687 / NCIMB 764 / 91-R6)</name>
    <dbReference type="NCBI Taxonomy" id="2597657"/>
    <lineage>
        <taxon>Archaea</taxon>
        <taxon>Methanobacteriati</taxon>
        <taxon>Methanobacteriota</taxon>
        <taxon>Stenosarchaea group</taxon>
        <taxon>Halobacteria</taxon>
        <taxon>Halobacteriales</taxon>
        <taxon>Halobacteriaceae</taxon>
        <taxon>Halobacterium</taxon>
    </lineage>
</organism>
<dbReference type="NCBIfam" id="TIGR01766">
    <property type="entry name" value="IS200/IS605 family accessory protein TnpB-like domain"/>
    <property type="match status" value="1"/>
</dbReference>
<sequence length="419" mass="47476">MTTTTTKTLEATLAPPTTHKKRKLCDLLDTYRAGLHEAFDAGCETMTATSDVVTPYDLPYQAKAALCNYVPQLHGTYDAQELDDDHPVRLTNQAAEFDHSPERDYEFTWWVPQPGRGTNFWIPLRINPAQEGLWHDLGDGEASAGQLRLQRHRTSWTLHVTVEYPVEEPDYDATDDDDVTPVGFDIGEAHLLAGCAYEQGTPTDPLLINRGRARHLRKAMFTMLCRLQERDAAQWRIDERFDHSQNALTDIIEKASREAVEYAQQFEKPLIVLEDLAHIRESLDYGEWMNRRLHAWAFARVQQRIRDKAREAGIPVRYVRPDYTSQTCHECGHIGYRNGDEFRCQNEECWVSEYHADINAAVNIADRHDPWGESLPLKPAGDDISRDGSACDSAATPTEQSQPRQMTLGEVGSEPPAGS</sequence>
<dbReference type="InterPro" id="IPR051399">
    <property type="entry name" value="RNA-guided_DNA_endo/Transpos"/>
</dbReference>